<protein>
    <submittedName>
        <fullName evidence="1">Uncharacterized protein</fullName>
    </submittedName>
</protein>
<keyword evidence="2" id="KW-1185">Reference proteome</keyword>
<dbReference type="EMBL" id="KQ241920">
    <property type="protein sequence ID" value="KNC82507.1"/>
    <property type="molecule type" value="Genomic_DNA"/>
</dbReference>
<gene>
    <name evidence="1" type="ORF">SARC_05207</name>
</gene>
<proteinExistence type="predicted"/>
<dbReference type="GeneID" id="25905711"/>
<dbReference type="AlphaFoldDB" id="A0A0L0G063"/>
<organism evidence="1 2">
    <name type="scientific">Sphaeroforma arctica JP610</name>
    <dbReference type="NCBI Taxonomy" id="667725"/>
    <lineage>
        <taxon>Eukaryota</taxon>
        <taxon>Ichthyosporea</taxon>
        <taxon>Ichthyophonida</taxon>
        <taxon>Sphaeroforma</taxon>
    </lineage>
</organism>
<reference evidence="1 2" key="1">
    <citation type="submission" date="2011-02" db="EMBL/GenBank/DDBJ databases">
        <title>The Genome Sequence of Sphaeroforma arctica JP610.</title>
        <authorList>
            <consortium name="The Broad Institute Genome Sequencing Platform"/>
            <person name="Russ C."/>
            <person name="Cuomo C."/>
            <person name="Young S.K."/>
            <person name="Zeng Q."/>
            <person name="Gargeya S."/>
            <person name="Alvarado L."/>
            <person name="Berlin A."/>
            <person name="Chapman S.B."/>
            <person name="Chen Z."/>
            <person name="Freedman E."/>
            <person name="Gellesch M."/>
            <person name="Goldberg J."/>
            <person name="Griggs A."/>
            <person name="Gujja S."/>
            <person name="Heilman E."/>
            <person name="Heiman D."/>
            <person name="Howarth C."/>
            <person name="Mehta T."/>
            <person name="Neiman D."/>
            <person name="Pearson M."/>
            <person name="Roberts A."/>
            <person name="Saif S."/>
            <person name="Shea T."/>
            <person name="Shenoy N."/>
            <person name="Sisk P."/>
            <person name="Stolte C."/>
            <person name="Sykes S."/>
            <person name="White J."/>
            <person name="Yandava C."/>
            <person name="Burger G."/>
            <person name="Gray M.W."/>
            <person name="Holland P.W.H."/>
            <person name="King N."/>
            <person name="Lang F.B.F."/>
            <person name="Roger A.J."/>
            <person name="Ruiz-Trillo I."/>
            <person name="Haas B."/>
            <person name="Nusbaum C."/>
            <person name="Birren B."/>
        </authorList>
    </citation>
    <scope>NUCLEOTIDE SEQUENCE [LARGE SCALE GENOMIC DNA]</scope>
    <source>
        <strain evidence="1 2">JP610</strain>
    </source>
</reference>
<accession>A0A0L0G063</accession>
<name>A0A0L0G063_9EUKA</name>
<dbReference type="RefSeq" id="XP_014156409.1">
    <property type="nucleotide sequence ID" value="XM_014300934.1"/>
</dbReference>
<sequence length="169" mass="17004">MKFQATVVAAIAAFAYGRQVPAGAGDAAITAIKEAAVTNGCYEEGANTLECLEAILIDGTNAKFTEFKPLLKISPAASYVATIETLLASVTADVEACYGEEDCAATAACNAGYNTEGLAADFQADFVEPIAACCGTDDVQTCTESAIDAGIVAASGNVAEAAADAGARK</sequence>
<dbReference type="Proteomes" id="UP000054560">
    <property type="component" value="Unassembled WGS sequence"/>
</dbReference>
<evidence type="ECO:0000313" key="2">
    <source>
        <dbReference type="Proteomes" id="UP000054560"/>
    </source>
</evidence>
<evidence type="ECO:0000313" key="1">
    <source>
        <dbReference type="EMBL" id="KNC82507.1"/>
    </source>
</evidence>